<dbReference type="Gene3D" id="3.40.50.2000">
    <property type="entry name" value="Glycogen Phosphorylase B"/>
    <property type="match status" value="2"/>
</dbReference>
<gene>
    <name evidence="4" type="ORF">GCM10023168_01480</name>
</gene>
<dbReference type="CDD" id="cd03794">
    <property type="entry name" value="GT4_WbuB-like"/>
    <property type="match status" value="1"/>
</dbReference>
<dbReference type="EMBL" id="BAABGM010000001">
    <property type="protein sequence ID" value="GAA4396970.1"/>
    <property type="molecule type" value="Genomic_DNA"/>
</dbReference>
<proteinExistence type="predicted"/>
<evidence type="ECO:0000259" key="3">
    <source>
        <dbReference type="Pfam" id="PF13579"/>
    </source>
</evidence>
<dbReference type="Pfam" id="PF13692">
    <property type="entry name" value="Glyco_trans_1_4"/>
    <property type="match status" value="1"/>
</dbReference>
<dbReference type="SUPFAM" id="SSF53756">
    <property type="entry name" value="UDP-Glycosyltransferase/glycogen phosphorylase"/>
    <property type="match status" value="1"/>
</dbReference>
<feature type="domain" description="Glycosyltransferase subfamily 4-like N-terminal" evidence="3">
    <location>
        <begin position="28"/>
        <end position="198"/>
    </location>
</feature>
<dbReference type="PANTHER" id="PTHR12526:SF624">
    <property type="entry name" value="BLR6297 PROTEIN"/>
    <property type="match status" value="1"/>
</dbReference>
<dbReference type="PANTHER" id="PTHR12526">
    <property type="entry name" value="GLYCOSYLTRANSFERASE"/>
    <property type="match status" value="1"/>
</dbReference>
<organism evidence="4 5">
    <name type="scientific">Fodinibacter luteus</name>
    <dbReference type="NCBI Taxonomy" id="552064"/>
    <lineage>
        <taxon>Bacteria</taxon>
        <taxon>Bacillati</taxon>
        <taxon>Actinomycetota</taxon>
        <taxon>Actinomycetes</taxon>
        <taxon>Micrococcales</taxon>
        <taxon>Intrasporangiaceae</taxon>
        <taxon>Fodinibacter (ex Wang et al. 2009)</taxon>
    </lineage>
</organism>
<name>A0ABP8JW49_9MICO</name>
<dbReference type="Proteomes" id="UP001500945">
    <property type="component" value="Unassembled WGS sequence"/>
</dbReference>
<dbReference type="Pfam" id="PF13579">
    <property type="entry name" value="Glyco_trans_4_4"/>
    <property type="match status" value="1"/>
</dbReference>
<keyword evidence="5" id="KW-1185">Reference proteome</keyword>
<reference evidence="5" key="1">
    <citation type="journal article" date="2019" name="Int. J. Syst. Evol. Microbiol.">
        <title>The Global Catalogue of Microorganisms (GCM) 10K type strain sequencing project: providing services to taxonomists for standard genome sequencing and annotation.</title>
        <authorList>
            <consortium name="The Broad Institute Genomics Platform"/>
            <consortium name="The Broad Institute Genome Sequencing Center for Infectious Disease"/>
            <person name="Wu L."/>
            <person name="Ma J."/>
        </authorList>
    </citation>
    <scope>NUCLEOTIDE SEQUENCE [LARGE SCALE GENOMIC DNA]</scope>
    <source>
        <strain evidence="5">JCM 17809</strain>
    </source>
</reference>
<evidence type="ECO:0000313" key="4">
    <source>
        <dbReference type="EMBL" id="GAA4396970.1"/>
    </source>
</evidence>
<evidence type="ECO:0000256" key="1">
    <source>
        <dbReference type="ARBA" id="ARBA00022676"/>
    </source>
</evidence>
<accession>A0ABP8JW49</accession>
<evidence type="ECO:0000313" key="5">
    <source>
        <dbReference type="Proteomes" id="UP001500945"/>
    </source>
</evidence>
<keyword evidence="2" id="KW-0808">Transferase</keyword>
<evidence type="ECO:0000256" key="2">
    <source>
        <dbReference type="ARBA" id="ARBA00022679"/>
    </source>
</evidence>
<dbReference type="InterPro" id="IPR028098">
    <property type="entry name" value="Glyco_trans_4-like_N"/>
</dbReference>
<protein>
    <submittedName>
        <fullName evidence="4">Glycosyltransferase family 4 protein</fullName>
    </submittedName>
</protein>
<comment type="caution">
    <text evidence="4">The sequence shown here is derived from an EMBL/GenBank/DDBJ whole genome shotgun (WGS) entry which is preliminary data.</text>
</comment>
<sequence>MTHRTPTPGQRPRVAIIVQNLPVPFDRRVWLECRSLVDRGYDVTVVCPQGEGTGPSQVVDGVRILAYPAYAPGGSALGYLVEYAWSFLSTARLLRTARRDGPFDALQACNPPDIFWPIARWLRRRDGTRFVFDHHDLCPELYLSRFEGTRGAQYKGLLLLERETFRAADRVTSTNESYAAIASSRGGKPPEHVSVVRTGPDPDRLRRHEPVPDLRRGRRHLVAYLGVMGPQDGVDLALAAADVVVNRMGRDDVAFTFMGSGDSYDELVRRRDELGLADAVHLPGRVPDDFVRDVLSTADVGLCPDPLNPLNDVSTMNKTMEYMAFGLPVVAFDLRETRVSAAGAAHYVRPNDVDEYARALTSLLDDPARRSEMGRQGRERVERHLAWEHQQEGYVRVFDELVGRTADTAPLADAGA</sequence>
<keyword evidence="1" id="KW-0328">Glycosyltransferase</keyword>